<evidence type="ECO:0000313" key="2">
    <source>
        <dbReference type="EMBL" id="KAJ8883453.1"/>
    </source>
</evidence>
<proteinExistence type="predicted"/>
<keyword evidence="3" id="KW-1185">Reference proteome</keyword>
<reference evidence="2 3" key="1">
    <citation type="submission" date="2023-02" db="EMBL/GenBank/DDBJ databases">
        <title>LHISI_Scaffold_Assembly.</title>
        <authorList>
            <person name="Stuart O.P."/>
            <person name="Cleave R."/>
            <person name="Magrath M.J.L."/>
            <person name="Mikheyev A.S."/>
        </authorList>
    </citation>
    <scope>NUCLEOTIDE SEQUENCE [LARGE SCALE GENOMIC DNA]</scope>
    <source>
        <strain evidence="2">Daus_M_001</strain>
        <tissue evidence="2">Leg muscle</tissue>
    </source>
</reference>
<protein>
    <submittedName>
        <fullName evidence="2">Uncharacterized protein</fullName>
    </submittedName>
</protein>
<sequence length="92" mass="10039">MLFTAINSQVQLLTQPSALVIPVYCSLPHLTQRPTVHQRQSQQGVSAIAPSIDAPTYSAFPFHGSFSTAPPVQSPSEQSQFSMLSDDMDDYV</sequence>
<evidence type="ECO:0000256" key="1">
    <source>
        <dbReference type="SAM" id="MobiDB-lite"/>
    </source>
</evidence>
<dbReference type="EMBL" id="JARBHB010000005">
    <property type="protein sequence ID" value="KAJ8883453.1"/>
    <property type="molecule type" value="Genomic_DNA"/>
</dbReference>
<feature type="compositionally biased region" description="Polar residues" evidence="1">
    <location>
        <begin position="68"/>
        <end position="83"/>
    </location>
</feature>
<comment type="caution">
    <text evidence="2">The sequence shown here is derived from an EMBL/GenBank/DDBJ whole genome shotgun (WGS) entry which is preliminary data.</text>
</comment>
<name>A0ABQ9HGJ5_9NEOP</name>
<feature type="region of interest" description="Disordered" evidence="1">
    <location>
        <begin position="68"/>
        <end position="92"/>
    </location>
</feature>
<dbReference type="Proteomes" id="UP001159363">
    <property type="component" value="Chromosome 4"/>
</dbReference>
<evidence type="ECO:0000313" key="3">
    <source>
        <dbReference type="Proteomes" id="UP001159363"/>
    </source>
</evidence>
<gene>
    <name evidence="2" type="ORF">PR048_015296</name>
</gene>
<accession>A0ABQ9HGJ5</accession>
<organism evidence="2 3">
    <name type="scientific">Dryococelus australis</name>
    <dbReference type="NCBI Taxonomy" id="614101"/>
    <lineage>
        <taxon>Eukaryota</taxon>
        <taxon>Metazoa</taxon>
        <taxon>Ecdysozoa</taxon>
        <taxon>Arthropoda</taxon>
        <taxon>Hexapoda</taxon>
        <taxon>Insecta</taxon>
        <taxon>Pterygota</taxon>
        <taxon>Neoptera</taxon>
        <taxon>Polyneoptera</taxon>
        <taxon>Phasmatodea</taxon>
        <taxon>Verophasmatodea</taxon>
        <taxon>Anareolatae</taxon>
        <taxon>Phasmatidae</taxon>
        <taxon>Eurycanthinae</taxon>
        <taxon>Dryococelus</taxon>
    </lineage>
</organism>